<gene>
    <name evidence="1" type="ORF">LSAA_14704</name>
</gene>
<proteinExistence type="predicted"/>
<evidence type="ECO:0000313" key="1">
    <source>
        <dbReference type="EMBL" id="CAF3043893.1"/>
    </source>
</evidence>
<evidence type="ECO:0000313" key="2">
    <source>
        <dbReference type="Proteomes" id="UP000675881"/>
    </source>
</evidence>
<name>A0A7R8D9C4_LEPSM</name>
<organism evidence="1 2">
    <name type="scientific">Lepeophtheirus salmonis</name>
    <name type="common">Salmon louse</name>
    <name type="synonym">Caligus salmonis</name>
    <dbReference type="NCBI Taxonomy" id="72036"/>
    <lineage>
        <taxon>Eukaryota</taxon>
        <taxon>Metazoa</taxon>
        <taxon>Ecdysozoa</taxon>
        <taxon>Arthropoda</taxon>
        <taxon>Crustacea</taxon>
        <taxon>Multicrustacea</taxon>
        <taxon>Hexanauplia</taxon>
        <taxon>Copepoda</taxon>
        <taxon>Siphonostomatoida</taxon>
        <taxon>Caligidae</taxon>
        <taxon>Lepeophtheirus</taxon>
    </lineage>
</organism>
<sequence length="153" mass="17633">MIKWRCRKYREDKCLSVANTMEGKDKISRIIYMSSHNHLVGIREAMVMEVVEEQLQNASKNLRVPPRRVMLDISNKLQNIHCNPTSKGFIQLIPQSLKETSAGVRLLLFADYIRKDVVKGNRGICKMWSIIKEYVGHGPSEMMLDMEIAAIKK</sequence>
<dbReference type="AlphaFoldDB" id="A0A7R8D9C4"/>
<reference evidence="1" key="1">
    <citation type="submission" date="2021-02" db="EMBL/GenBank/DDBJ databases">
        <authorList>
            <person name="Bekaert M."/>
        </authorList>
    </citation>
    <scope>NUCLEOTIDE SEQUENCE</scope>
    <source>
        <strain evidence="1">IoA-00</strain>
    </source>
</reference>
<accession>A0A7R8D9C4</accession>
<keyword evidence="2" id="KW-1185">Reference proteome</keyword>
<dbReference type="EMBL" id="HG994588">
    <property type="protein sequence ID" value="CAF3043893.1"/>
    <property type="molecule type" value="Genomic_DNA"/>
</dbReference>
<dbReference type="Proteomes" id="UP000675881">
    <property type="component" value="Chromosome 9"/>
</dbReference>
<protein>
    <submittedName>
        <fullName evidence="1">(salmon louse) hypothetical protein</fullName>
    </submittedName>
</protein>